<proteinExistence type="predicted"/>
<dbReference type="Pfam" id="PF19174">
    <property type="entry name" value="DUF5856"/>
    <property type="match status" value="1"/>
</dbReference>
<sequence length="149" mass="18085">MATKKNHKRQNKTFRKKKNTSKIPNEKKAKMIKTFFEILNSIKLYHWKTKSYSQHKATDDLHEKLSDQTDRFVEVLMGKNSKRIHMVEQKMTLYDFNDKASFKDKIFEFRQFLIDLDQIFYKKKDSDLLTIRDDMLESVNQFLYLFTLN</sequence>
<feature type="compositionally biased region" description="Basic residues" evidence="1">
    <location>
        <begin position="1"/>
        <end position="20"/>
    </location>
</feature>
<reference evidence="2" key="1">
    <citation type="journal article" date="2020" name="Nature">
        <title>Giant virus diversity and host interactions through global metagenomics.</title>
        <authorList>
            <person name="Schulz F."/>
            <person name="Roux S."/>
            <person name="Paez-Espino D."/>
            <person name="Jungbluth S."/>
            <person name="Walsh D.A."/>
            <person name="Denef V.J."/>
            <person name="McMahon K.D."/>
            <person name="Konstantinidis K.T."/>
            <person name="Eloe-Fadrosh E.A."/>
            <person name="Kyrpides N.C."/>
            <person name="Woyke T."/>
        </authorList>
    </citation>
    <scope>NUCLEOTIDE SEQUENCE</scope>
    <source>
        <strain evidence="2">GVMAG-M-3300021375-17</strain>
    </source>
</reference>
<protein>
    <submittedName>
        <fullName evidence="2">Uncharacterized protein</fullName>
    </submittedName>
</protein>
<organism evidence="2">
    <name type="scientific">viral metagenome</name>
    <dbReference type="NCBI Taxonomy" id="1070528"/>
    <lineage>
        <taxon>unclassified sequences</taxon>
        <taxon>metagenomes</taxon>
        <taxon>organismal metagenomes</taxon>
    </lineage>
</organism>
<feature type="region of interest" description="Disordered" evidence="1">
    <location>
        <begin position="1"/>
        <end position="23"/>
    </location>
</feature>
<accession>A0A6C0CPW9</accession>
<name>A0A6C0CPW9_9ZZZZ</name>
<dbReference type="EMBL" id="MN739455">
    <property type="protein sequence ID" value="QHT05495.1"/>
    <property type="molecule type" value="Genomic_DNA"/>
</dbReference>
<dbReference type="InterPro" id="IPR043876">
    <property type="entry name" value="DUF5856"/>
</dbReference>
<evidence type="ECO:0000256" key="1">
    <source>
        <dbReference type="SAM" id="MobiDB-lite"/>
    </source>
</evidence>
<evidence type="ECO:0000313" key="2">
    <source>
        <dbReference type="EMBL" id="QHT05495.1"/>
    </source>
</evidence>
<dbReference type="AlphaFoldDB" id="A0A6C0CPW9"/>